<evidence type="ECO:0000256" key="1">
    <source>
        <dbReference type="SAM" id="MobiDB-lite"/>
    </source>
</evidence>
<dbReference type="OrthoDB" id="1750920at2759"/>
<dbReference type="AlphaFoldDB" id="A0A371HIJ5"/>
<protein>
    <submittedName>
        <fullName evidence="2">Uncharacterized protein</fullName>
    </submittedName>
</protein>
<reference evidence="2" key="1">
    <citation type="submission" date="2018-05" db="EMBL/GenBank/DDBJ databases">
        <title>Draft genome of Mucuna pruriens seed.</title>
        <authorList>
            <person name="Nnadi N.E."/>
            <person name="Vos R."/>
            <person name="Hasami M.H."/>
            <person name="Devisetty U.K."/>
            <person name="Aguiy J.C."/>
        </authorList>
    </citation>
    <scope>NUCLEOTIDE SEQUENCE [LARGE SCALE GENOMIC DNA]</scope>
    <source>
        <strain evidence="2">JCA_2017</strain>
    </source>
</reference>
<feature type="compositionally biased region" description="Low complexity" evidence="1">
    <location>
        <begin position="9"/>
        <end position="20"/>
    </location>
</feature>
<accession>A0A371HIJ5</accession>
<feature type="region of interest" description="Disordered" evidence="1">
    <location>
        <begin position="1"/>
        <end position="20"/>
    </location>
</feature>
<evidence type="ECO:0000313" key="3">
    <source>
        <dbReference type="Proteomes" id="UP000257109"/>
    </source>
</evidence>
<name>A0A371HIJ5_MUCPR</name>
<keyword evidence="3" id="KW-1185">Reference proteome</keyword>
<dbReference type="Proteomes" id="UP000257109">
    <property type="component" value="Unassembled WGS sequence"/>
</dbReference>
<feature type="region of interest" description="Disordered" evidence="1">
    <location>
        <begin position="310"/>
        <end position="333"/>
    </location>
</feature>
<sequence length="398" mass="43862">MVGQSQCKSPVSASSESSFSFPSAKPVVLAVIPKLMVLASIPSRSTKHYREWVSADVLKHVSKVKPLEVDRLVAKGAWVDLSSANDFIMQAPFDDERVCHAALEDEDDFIFMYETVFEDLGVSMPFDFFYAEILQTLGIPPSQLHPNSWAVLKAFETVSLAVMHRMNLFRPYLESYKGFKTHYIKIVPIKGASLTMDGKPIPWYWHIPNQVQGLSLEDLSVGDQVSWGIVNRLPRSVNCKEVVADSFADNRTPFFIAIFKKAGYNLGALIQRSQEIARSAPIEQADVPASPLPSSRTLVVQQGSVLKPIPASPLSPGLKRKGASSPRQDDIKRAKKTDIAPTVVLSSKVEAAFKGVSPMPTDQGVLLLLPLRTLLLHRVPSLPVQYHAPPAKGILILL</sequence>
<feature type="non-terminal residue" evidence="2">
    <location>
        <position position="1"/>
    </location>
</feature>
<proteinExistence type="predicted"/>
<comment type="caution">
    <text evidence="2">The sequence shown here is derived from an EMBL/GenBank/DDBJ whole genome shotgun (WGS) entry which is preliminary data.</text>
</comment>
<gene>
    <name evidence="2" type="ORF">CR513_14005</name>
</gene>
<dbReference type="EMBL" id="QJKJ01002515">
    <property type="protein sequence ID" value="RDY02534.1"/>
    <property type="molecule type" value="Genomic_DNA"/>
</dbReference>
<organism evidence="2 3">
    <name type="scientific">Mucuna pruriens</name>
    <name type="common">Velvet bean</name>
    <name type="synonym">Dolichos pruriens</name>
    <dbReference type="NCBI Taxonomy" id="157652"/>
    <lineage>
        <taxon>Eukaryota</taxon>
        <taxon>Viridiplantae</taxon>
        <taxon>Streptophyta</taxon>
        <taxon>Embryophyta</taxon>
        <taxon>Tracheophyta</taxon>
        <taxon>Spermatophyta</taxon>
        <taxon>Magnoliopsida</taxon>
        <taxon>eudicotyledons</taxon>
        <taxon>Gunneridae</taxon>
        <taxon>Pentapetalae</taxon>
        <taxon>rosids</taxon>
        <taxon>fabids</taxon>
        <taxon>Fabales</taxon>
        <taxon>Fabaceae</taxon>
        <taxon>Papilionoideae</taxon>
        <taxon>50 kb inversion clade</taxon>
        <taxon>NPAAA clade</taxon>
        <taxon>indigoferoid/millettioid clade</taxon>
        <taxon>Phaseoleae</taxon>
        <taxon>Mucuna</taxon>
    </lineage>
</organism>
<evidence type="ECO:0000313" key="2">
    <source>
        <dbReference type="EMBL" id="RDY02534.1"/>
    </source>
</evidence>